<feature type="transmembrane region" description="Helical" evidence="2">
    <location>
        <begin position="36"/>
        <end position="52"/>
    </location>
</feature>
<dbReference type="Gene3D" id="3.40.1350.10">
    <property type="match status" value="1"/>
</dbReference>
<dbReference type="EMBL" id="BK015653">
    <property type="protein sequence ID" value="DAE18251.1"/>
    <property type="molecule type" value="Genomic_DNA"/>
</dbReference>
<evidence type="ECO:0000256" key="1">
    <source>
        <dbReference type="SAM" id="MobiDB-lite"/>
    </source>
</evidence>
<keyword evidence="2" id="KW-0812">Transmembrane</keyword>
<dbReference type="GO" id="GO:0003677">
    <property type="term" value="F:DNA binding"/>
    <property type="evidence" value="ECO:0007669"/>
    <property type="project" value="InterPro"/>
</dbReference>
<dbReference type="InterPro" id="IPR011335">
    <property type="entry name" value="Restrct_endonuc-II-like"/>
</dbReference>
<dbReference type="SUPFAM" id="SSF52980">
    <property type="entry name" value="Restriction endonuclease-like"/>
    <property type="match status" value="1"/>
</dbReference>
<feature type="region of interest" description="Disordered" evidence="1">
    <location>
        <begin position="284"/>
        <end position="308"/>
    </location>
</feature>
<dbReference type="PANTHER" id="PTHR30015">
    <property type="entry name" value="MRR RESTRICTION SYSTEM PROTEIN"/>
    <property type="match status" value="1"/>
</dbReference>
<dbReference type="GO" id="GO:0009307">
    <property type="term" value="P:DNA restriction-modification system"/>
    <property type="evidence" value="ECO:0007669"/>
    <property type="project" value="InterPro"/>
</dbReference>
<keyword evidence="4" id="KW-0540">Nuclease</keyword>
<sequence>MSRRKSSGCSSDIFSWLIAIGIIGAISDAITKHWKLILLIVGIILIILLIYFSPKNSDIIESAPKKTSPHIVRGLKLDAGYYNAGHEIPVGIYDIKCLKTGGVVDITPDFNEFLNVGEIFKNVRVPLNSTLSISVGMTIDLFNHREIYDLVEDKSEVPDEVQIDSLNIDTMDGHDFEYFCASIMKKNGFDTAEVTRSSGDHGADIIATRNNVRYAVQCKRWSSAVGNKVVQDVFYAKEVYHCHVGIIITTNTFTHAAREAAKEAGIVLWDGDFLRKYISQNDNSGSLEQIPTNENVSTPQASEKQLSKSEGGIKMYDAEKGLYPPGKYVTGKTLPLGGYVLKAYKNEEGYVYFYNSMDDMLSEQNELSYHAFDDDYFISVPEEGRYISIDSADVQKVL</sequence>
<organism evidence="4">
    <name type="scientific">Siphoviridae sp. cteHV32</name>
    <dbReference type="NCBI Taxonomy" id="2825588"/>
    <lineage>
        <taxon>Viruses</taxon>
        <taxon>Duplodnaviria</taxon>
        <taxon>Heunggongvirae</taxon>
        <taxon>Uroviricota</taxon>
        <taxon>Caudoviricetes</taxon>
    </lineage>
</organism>
<dbReference type="InterPro" id="IPR007560">
    <property type="entry name" value="Restrct_endonuc_IV_Mrr"/>
</dbReference>
<keyword evidence="2" id="KW-0472">Membrane</keyword>
<evidence type="ECO:0000313" key="4">
    <source>
        <dbReference type="EMBL" id="DAE18251.1"/>
    </source>
</evidence>
<keyword evidence="2" id="KW-1133">Transmembrane helix</keyword>
<dbReference type="InterPro" id="IPR052906">
    <property type="entry name" value="Type_IV_Methyl-Rstrct_Enzyme"/>
</dbReference>
<evidence type="ECO:0000259" key="3">
    <source>
        <dbReference type="Pfam" id="PF04471"/>
    </source>
</evidence>
<accession>A0A8S5QHB8</accession>
<dbReference type="InterPro" id="IPR011856">
    <property type="entry name" value="tRNA_endonuc-like_dom_sf"/>
</dbReference>
<feature type="compositionally biased region" description="Polar residues" evidence="1">
    <location>
        <begin position="284"/>
        <end position="304"/>
    </location>
</feature>
<dbReference type="GO" id="GO:0015666">
    <property type="term" value="F:restriction endodeoxyribonuclease activity"/>
    <property type="evidence" value="ECO:0007669"/>
    <property type="project" value="TreeGrafter"/>
</dbReference>
<feature type="transmembrane region" description="Helical" evidence="2">
    <location>
        <begin position="12"/>
        <end position="30"/>
    </location>
</feature>
<name>A0A8S5QHB8_9CAUD</name>
<proteinExistence type="predicted"/>
<keyword evidence="4" id="KW-0378">Hydrolase</keyword>
<dbReference type="PANTHER" id="PTHR30015:SF6">
    <property type="entry name" value="SLL1429 PROTEIN"/>
    <property type="match status" value="1"/>
</dbReference>
<protein>
    <submittedName>
        <fullName evidence="4">Restriction endonuclease</fullName>
    </submittedName>
</protein>
<feature type="domain" description="Restriction endonuclease type IV Mrr" evidence="3">
    <location>
        <begin position="168"/>
        <end position="276"/>
    </location>
</feature>
<evidence type="ECO:0000256" key="2">
    <source>
        <dbReference type="SAM" id="Phobius"/>
    </source>
</evidence>
<keyword evidence="4" id="KW-0255">Endonuclease</keyword>
<reference evidence="4" key="1">
    <citation type="journal article" date="2021" name="Proc. Natl. Acad. Sci. U.S.A.">
        <title>A Catalog of Tens of Thousands of Viruses from Human Metagenomes Reveals Hidden Associations with Chronic Diseases.</title>
        <authorList>
            <person name="Tisza M.J."/>
            <person name="Buck C.B."/>
        </authorList>
    </citation>
    <scope>NUCLEOTIDE SEQUENCE</scope>
    <source>
        <strain evidence="4">CteHV32</strain>
    </source>
</reference>
<dbReference type="Pfam" id="PF04471">
    <property type="entry name" value="Mrr_cat"/>
    <property type="match status" value="1"/>
</dbReference>